<keyword evidence="2" id="KW-1185">Reference proteome</keyword>
<comment type="caution">
    <text evidence="1">The sequence shown here is derived from an EMBL/GenBank/DDBJ whole genome shotgun (WGS) entry which is preliminary data.</text>
</comment>
<evidence type="ECO:0000313" key="1">
    <source>
        <dbReference type="EMBL" id="EKV13719.1"/>
    </source>
</evidence>
<dbReference type="Proteomes" id="UP000009882">
    <property type="component" value="Unassembled WGS sequence"/>
</dbReference>
<protein>
    <submittedName>
        <fullName evidence="1">Uncharacterized protein</fullName>
    </submittedName>
</protein>
<organism evidence="1 2">
    <name type="scientific">Penicillium digitatum (strain PHI26 / CECT 20796)</name>
    <name type="common">Green mold</name>
    <dbReference type="NCBI Taxonomy" id="1170229"/>
    <lineage>
        <taxon>Eukaryota</taxon>
        <taxon>Fungi</taxon>
        <taxon>Dikarya</taxon>
        <taxon>Ascomycota</taxon>
        <taxon>Pezizomycotina</taxon>
        <taxon>Eurotiomycetes</taxon>
        <taxon>Eurotiomycetidae</taxon>
        <taxon>Eurotiales</taxon>
        <taxon>Aspergillaceae</taxon>
        <taxon>Penicillium</taxon>
    </lineage>
</organism>
<dbReference type="HOGENOM" id="CLU_146819_0_0_1"/>
<accession>K9FX81</accession>
<sequence>MPPTKINDEALAKLKDLATWLYVSAEMKQEKSLIKCVDVDRYKKTLPVLKALGYDQIPGHGYHIYRTSGETEIIKRPDLKTLFFPLSVGSGNDSVASGEVQVAGELLTPGNFIELNSTLTFTAQLDCLIVYLPEGK</sequence>
<dbReference type="OrthoDB" id="4252872at2759"/>
<evidence type="ECO:0000313" key="2">
    <source>
        <dbReference type="Proteomes" id="UP000009882"/>
    </source>
</evidence>
<reference evidence="2" key="1">
    <citation type="journal article" date="2012" name="BMC Genomics">
        <title>Genome sequence of the necrotrophic fungus Penicillium digitatum, the main postharvest pathogen of citrus.</title>
        <authorList>
            <person name="Marcet-Houben M."/>
            <person name="Ballester A.-R."/>
            <person name="de la Fuente B."/>
            <person name="Harries E."/>
            <person name="Marcos J.F."/>
            <person name="Gonzalez-Candelas L."/>
            <person name="Gabaldon T."/>
        </authorList>
    </citation>
    <scope>NUCLEOTIDE SEQUENCE [LARGE SCALE GENOMIC DNA]</scope>
    <source>
        <strain evidence="2">PHI26 / CECT 20796</strain>
    </source>
</reference>
<name>K9FX81_PEND2</name>
<dbReference type="eggNOG" id="ENOG502RPRN">
    <property type="taxonomic scope" value="Eukaryota"/>
</dbReference>
<dbReference type="AlphaFoldDB" id="K9FX81"/>
<proteinExistence type="predicted"/>
<dbReference type="InParanoid" id="K9FX81"/>
<gene>
    <name evidence="1" type="ORF">PDIG_36300</name>
</gene>
<dbReference type="EMBL" id="AKCT01000155">
    <property type="protein sequence ID" value="EKV13719.1"/>
    <property type="molecule type" value="Genomic_DNA"/>
</dbReference>
<dbReference type="OMA" id="EYMRYST"/>